<dbReference type="Gene3D" id="2.60.40.10">
    <property type="entry name" value="Immunoglobulins"/>
    <property type="match status" value="6"/>
</dbReference>
<feature type="domain" description="Ig-like" evidence="6">
    <location>
        <begin position="321"/>
        <end position="413"/>
    </location>
</feature>
<dbReference type="InterPro" id="IPR036179">
    <property type="entry name" value="Ig-like_dom_sf"/>
</dbReference>
<evidence type="ECO:0000256" key="3">
    <source>
        <dbReference type="ARBA" id="ARBA00023157"/>
    </source>
</evidence>
<dbReference type="SMART" id="SM00060">
    <property type="entry name" value="FN3"/>
    <property type="match status" value="1"/>
</dbReference>
<dbReference type="CDD" id="cd00063">
    <property type="entry name" value="FN3"/>
    <property type="match status" value="1"/>
</dbReference>
<feature type="domain" description="Ig-like" evidence="6">
    <location>
        <begin position="1"/>
        <end position="111"/>
    </location>
</feature>
<evidence type="ECO:0008006" key="10">
    <source>
        <dbReference type="Google" id="ProtNLM"/>
    </source>
</evidence>
<dbReference type="Proteomes" id="UP000318571">
    <property type="component" value="Chromosome 7"/>
</dbReference>
<evidence type="ECO:0000313" key="8">
    <source>
        <dbReference type="EMBL" id="TRY72407.1"/>
    </source>
</evidence>
<dbReference type="STRING" id="6832.A0A553P403"/>
<sequence length="843" mass="93707">TIQRIGAVQGSSVNLPCNITPPIITDKVRLVLFFRNDSKVPIYTYDTRGQSHVEARHWSDEKILGSRAFFRGDESPGRLVLDTVQPDDGGIYRCRVDFYRAPTTIESVMLDIIVPPEKPKIYDERNQEVRLKLGPYKVGDEVALKCISMGGNPSPKVSWWRDHALLDDISEEVTKGEVVNNLRLLRLARSDLHSILTCQASNNNLSVPVSTSVKLDMHFGPVDVKMIGRKDPVSAGRVYEFRCQAVGARPPPEITWWRGSTQLRENVTNRTSPDGNVTLSIINYVPSVRDAGKYMSCKAENPEIRDSSIEDGWKLDIHYVPQSILSLGTSLNGSNIKEGDDVYFECNVRANPKPYKITWRFNENPLLHNVHEGIIVSNHSLVLQDVRRTQSGIYTCLAHNIEGDGASNPMTLNIRYAPYCKPDQVQVFGVARDETVRISCEVISNPIGSTSFEWRFNASGELVDMPHDRFKSTNTKSIVEYVPRTELDYGSLMCWAKNSIGKQRDPCIFHLVPAGTPDSVKNCSFGNQTTTSFEVRCMGGYNGGLPQTFVLEAKDNHHYGVVAKLHSPVPHFNVTGLEPGRSYVLSVYAQNSKGLSTPVTLYSFTIKEAEKHTAGSTHPANVTSRDGVSVTPILGVLVAIACGLALVAVAIIVVLRIRPVYNSNKTNRPQRPGMSGYPPPGSHIPLNQREIDECIDMDGKMITGGTPDLIQHNKNYIAEASFQHGVSQNRRYAASATLQRRRTEDPDFERRNRIRNNFSRLSQEVTYAEFTMPRNKGYAPMKARSSDSPIPLQSVQAQYSTGVRNPPPMPPPRYTAPPTAEAAPPTADDDPFASEMPLVSFQP</sequence>
<dbReference type="PANTHER" id="PTHR23278:SF30">
    <property type="entry name" value="SIDESTEP VIII, ISOFORM B"/>
    <property type="match status" value="1"/>
</dbReference>
<feature type="domain" description="Ig-like" evidence="6">
    <location>
        <begin position="119"/>
        <end position="214"/>
    </location>
</feature>
<dbReference type="EMBL" id="VCGU01000008">
    <property type="protein sequence ID" value="TRY72407.1"/>
    <property type="molecule type" value="Genomic_DNA"/>
</dbReference>
<comment type="subcellular location">
    <subcellularLocation>
        <location evidence="1">Membrane</location>
        <topology evidence="1">Single-pass membrane protein</topology>
    </subcellularLocation>
</comment>
<evidence type="ECO:0000256" key="2">
    <source>
        <dbReference type="ARBA" id="ARBA00023136"/>
    </source>
</evidence>
<keyword evidence="5" id="KW-1133">Transmembrane helix</keyword>
<dbReference type="PANTHER" id="PTHR23278">
    <property type="entry name" value="SIDESTEP PROTEIN"/>
    <property type="match status" value="1"/>
</dbReference>
<name>A0A553P403_TIGCA</name>
<protein>
    <recommendedName>
        <fullName evidence="10">Nephrin</fullName>
    </recommendedName>
</protein>
<evidence type="ECO:0000313" key="9">
    <source>
        <dbReference type="Proteomes" id="UP000318571"/>
    </source>
</evidence>
<feature type="region of interest" description="Disordered" evidence="4">
    <location>
        <begin position="779"/>
        <end position="843"/>
    </location>
</feature>
<gene>
    <name evidence="8" type="ORF">TCAL_03969</name>
</gene>
<dbReference type="CDD" id="cd00096">
    <property type="entry name" value="Ig"/>
    <property type="match status" value="1"/>
</dbReference>
<dbReference type="PROSITE" id="PS50853">
    <property type="entry name" value="FN3"/>
    <property type="match status" value="1"/>
</dbReference>
<evidence type="ECO:0000256" key="5">
    <source>
        <dbReference type="SAM" id="Phobius"/>
    </source>
</evidence>
<dbReference type="AlphaFoldDB" id="A0A553P403"/>
<feature type="compositionally biased region" description="Polar residues" evidence="4">
    <location>
        <begin position="786"/>
        <end position="803"/>
    </location>
</feature>
<keyword evidence="5" id="KW-0812">Transmembrane</keyword>
<keyword evidence="3" id="KW-1015">Disulfide bond</keyword>
<reference evidence="8 9" key="1">
    <citation type="journal article" date="2018" name="Nat. Ecol. Evol.">
        <title>Genomic signatures of mitonuclear coevolution across populations of Tigriopus californicus.</title>
        <authorList>
            <person name="Barreto F.S."/>
            <person name="Watson E.T."/>
            <person name="Lima T.G."/>
            <person name="Willett C.S."/>
            <person name="Edmands S."/>
            <person name="Li W."/>
            <person name="Burton R.S."/>
        </authorList>
    </citation>
    <scope>NUCLEOTIDE SEQUENCE [LARGE SCALE GENOMIC DNA]</scope>
    <source>
        <strain evidence="8 9">San Diego</strain>
    </source>
</reference>
<feature type="domain" description="Fibronectin type-III" evidence="7">
    <location>
        <begin position="516"/>
        <end position="609"/>
    </location>
</feature>
<dbReference type="InterPro" id="IPR003598">
    <property type="entry name" value="Ig_sub2"/>
</dbReference>
<evidence type="ECO:0000256" key="1">
    <source>
        <dbReference type="ARBA" id="ARBA00004167"/>
    </source>
</evidence>
<dbReference type="OMA" id="THVYFTH"/>
<dbReference type="SMART" id="SM00409">
    <property type="entry name" value="IG"/>
    <property type="match status" value="3"/>
</dbReference>
<dbReference type="SUPFAM" id="SSF49265">
    <property type="entry name" value="Fibronectin type III"/>
    <property type="match status" value="1"/>
</dbReference>
<dbReference type="GO" id="GO:0016020">
    <property type="term" value="C:membrane"/>
    <property type="evidence" value="ECO:0007669"/>
    <property type="project" value="UniProtKB-SubCell"/>
</dbReference>
<dbReference type="SMART" id="SM00408">
    <property type="entry name" value="IGc2"/>
    <property type="match status" value="4"/>
</dbReference>
<feature type="transmembrane region" description="Helical" evidence="5">
    <location>
        <begin position="633"/>
        <end position="655"/>
    </location>
</feature>
<feature type="domain" description="Ig-like" evidence="6">
    <location>
        <begin position="221"/>
        <end position="310"/>
    </location>
</feature>
<organism evidence="8 9">
    <name type="scientific">Tigriopus californicus</name>
    <name type="common">Marine copepod</name>
    <dbReference type="NCBI Taxonomy" id="6832"/>
    <lineage>
        <taxon>Eukaryota</taxon>
        <taxon>Metazoa</taxon>
        <taxon>Ecdysozoa</taxon>
        <taxon>Arthropoda</taxon>
        <taxon>Crustacea</taxon>
        <taxon>Multicrustacea</taxon>
        <taxon>Hexanauplia</taxon>
        <taxon>Copepoda</taxon>
        <taxon>Harpacticoida</taxon>
        <taxon>Harpacticidae</taxon>
        <taxon>Tigriopus</taxon>
    </lineage>
</organism>
<comment type="caution">
    <text evidence="8">The sequence shown here is derived from an EMBL/GenBank/DDBJ whole genome shotgun (WGS) entry which is preliminary data.</text>
</comment>
<dbReference type="InterPro" id="IPR013783">
    <property type="entry name" value="Ig-like_fold"/>
</dbReference>
<dbReference type="InterPro" id="IPR036116">
    <property type="entry name" value="FN3_sf"/>
</dbReference>
<dbReference type="InterPro" id="IPR013162">
    <property type="entry name" value="CD80_C2-set"/>
</dbReference>
<evidence type="ECO:0000256" key="4">
    <source>
        <dbReference type="SAM" id="MobiDB-lite"/>
    </source>
</evidence>
<feature type="compositionally biased region" description="Low complexity" evidence="4">
    <location>
        <begin position="816"/>
        <end position="826"/>
    </location>
</feature>
<dbReference type="Pfam" id="PF08205">
    <property type="entry name" value="C2-set_2"/>
    <property type="match status" value="2"/>
</dbReference>
<feature type="non-terminal residue" evidence="8">
    <location>
        <position position="1"/>
    </location>
</feature>
<dbReference type="PROSITE" id="PS50835">
    <property type="entry name" value="IG_LIKE"/>
    <property type="match status" value="4"/>
</dbReference>
<dbReference type="InterPro" id="IPR007110">
    <property type="entry name" value="Ig-like_dom"/>
</dbReference>
<proteinExistence type="predicted"/>
<keyword evidence="2 5" id="KW-0472">Membrane</keyword>
<feature type="compositionally biased region" description="Pro residues" evidence="4">
    <location>
        <begin position="805"/>
        <end position="815"/>
    </location>
</feature>
<keyword evidence="9" id="KW-1185">Reference proteome</keyword>
<evidence type="ECO:0000259" key="7">
    <source>
        <dbReference type="PROSITE" id="PS50853"/>
    </source>
</evidence>
<dbReference type="Pfam" id="PF13927">
    <property type="entry name" value="Ig_3"/>
    <property type="match status" value="1"/>
</dbReference>
<accession>A0A553P403</accession>
<evidence type="ECO:0000259" key="6">
    <source>
        <dbReference type="PROSITE" id="PS50835"/>
    </source>
</evidence>
<dbReference type="SUPFAM" id="SSF48726">
    <property type="entry name" value="Immunoglobulin"/>
    <property type="match status" value="5"/>
</dbReference>
<dbReference type="InterPro" id="IPR003599">
    <property type="entry name" value="Ig_sub"/>
</dbReference>
<dbReference type="InterPro" id="IPR003961">
    <property type="entry name" value="FN3_dom"/>
</dbReference>